<dbReference type="PANTHER" id="PTHR46306:SF1">
    <property type="entry name" value="BTB_POZ DOMAIN-CONTAINING PROTEIN 9"/>
    <property type="match status" value="1"/>
</dbReference>
<dbReference type="InterPro" id="IPR052407">
    <property type="entry name" value="BTB_POZ_domain_cont_9"/>
</dbReference>
<comment type="caution">
    <text evidence="4">The sequence shown here is derived from an EMBL/GenBank/DDBJ whole genome shotgun (WGS) entry which is preliminary data.</text>
</comment>
<dbReference type="CDD" id="cd14822">
    <property type="entry name" value="BACK_BTBD9"/>
    <property type="match status" value="1"/>
</dbReference>
<sequence>MSDSHPLRPLGSAAEVDHMHLLSEQLAALVPAEEYSDVTFLVEEKRFPAHRVILAARCQYFRALLYGGMRESQPQAEVRLEDTREEAFSMLLRYLYTGRAILSEAKEETLLDFLGLAHRYGLQPLEASTCDYLRTLLNAQNVSLIFDVASLYHLSSLAEACCSYMDRHAVEVLKSDGFLALSKSALLTVVRRDSFAASEREIFQALCRWCKQNSEDPGARDVMSAVRLPLMSLTEMLNVVRPSGLLSADELLDAIQTRSERRDMELNYRGMLVPEENIATMKHGAVVVKGELKSALLDGDTQNYDLDHGFTRHPIEEDGRSAGIQIRLGQPSIINHVRLLLWDKDSRSYSYYIEVSMDELDWVRVVDHSKFLCRSWQNLYFQPRVCRFIRVVGTHNTVNKVFHLVALECMYTQHPFILESGLLVPSENIATVQTCASVVEGVSRCRNALLNGDTSHYDWDSGYTCHQLGSGAIVIQLAQPYLISSIRLLLWDCDERSYSYYVELSANQQHWVRVVDRTRVACRSWQTLRFERQPASFIRIVGTHNTANEVFHCVHFECPAQLDTEVKEGTPGLDHPNANHSTRMLSTPSHRASPPRDPPLRLCTH</sequence>
<keyword evidence="5" id="KW-1185">Reference proteome</keyword>
<dbReference type="GO" id="GO:0050804">
    <property type="term" value="P:modulation of chemical synaptic transmission"/>
    <property type="evidence" value="ECO:0007669"/>
    <property type="project" value="TreeGrafter"/>
</dbReference>
<dbReference type="GO" id="GO:0008344">
    <property type="term" value="P:adult locomotory behavior"/>
    <property type="evidence" value="ECO:0007669"/>
    <property type="project" value="TreeGrafter"/>
</dbReference>
<reference evidence="4" key="1">
    <citation type="submission" date="2020-08" db="EMBL/GenBank/DDBJ databases">
        <title>Chromosome-level assembly of Southern catfish (Silurus meridionalis) provides insights into visual adaptation to the nocturnal and benthic lifestyles.</title>
        <authorList>
            <person name="Zhang Y."/>
            <person name="Wang D."/>
            <person name="Peng Z."/>
        </authorList>
    </citation>
    <scope>NUCLEOTIDE SEQUENCE</scope>
    <source>
        <strain evidence="4">SWU-2019-XX</strain>
        <tissue evidence="4">Muscle</tissue>
    </source>
</reference>
<evidence type="ECO:0000313" key="5">
    <source>
        <dbReference type="Proteomes" id="UP000606274"/>
    </source>
</evidence>
<evidence type="ECO:0000256" key="2">
    <source>
        <dbReference type="SAM" id="MobiDB-lite"/>
    </source>
</evidence>
<evidence type="ECO:0000259" key="3">
    <source>
        <dbReference type="PROSITE" id="PS50097"/>
    </source>
</evidence>
<dbReference type="AlphaFoldDB" id="A0A8T0BZ71"/>
<feature type="compositionally biased region" description="Polar residues" evidence="2">
    <location>
        <begin position="578"/>
        <end position="590"/>
    </location>
</feature>
<organism evidence="4 5">
    <name type="scientific">Silurus meridionalis</name>
    <name type="common">Southern catfish</name>
    <name type="synonym">Silurus soldatovi meridionalis</name>
    <dbReference type="NCBI Taxonomy" id="175797"/>
    <lineage>
        <taxon>Eukaryota</taxon>
        <taxon>Metazoa</taxon>
        <taxon>Chordata</taxon>
        <taxon>Craniata</taxon>
        <taxon>Vertebrata</taxon>
        <taxon>Euteleostomi</taxon>
        <taxon>Actinopterygii</taxon>
        <taxon>Neopterygii</taxon>
        <taxon>Teleostei</taxon>
        <taxon>Ostariophysi</taxon>
        <taxon>Siluriformes</taxon>
        <taxon>Siluridae</taxon>
        <taxon>Silurus</taxon>
    </lineage>
</organism>
<dbReference type="SMART" id="SM00875">
    <property type="entry name" value="BACK"/>
    <property type="match status" value="1"/>
</dbReference>
<dbReference type="GO" id="GO:0048512">
    <property type="term" value="P:circadian behavior"/>
    <property type="evidence" value="ECO:0007669"/>
    <property type="project" value="TreeGrafter"/>
</dbReference>
<dbReference type="CDD" id="cd18287">
    <property type="entry name" value="BTB_POZ_BTBD9"/>
    <property type="match status" value="1"/>
</dbReference>
<dbReference type="Pfam" id="PF07707">
    <property type="entry name" value="BACK"/>
    <property type="match status" value="1"/>
</dbReference>
<dbReference type="Proteomes" id="UP000606274">
    <property type="component" value="Unassembled WGS sequence"/>
</dbReference>
<name>A0A8T0BZ71_SILME</name>
<dbReference type="GO" id="GO:0005737">
    <property type="term" value="C:cytoplasm"/>
    <property type="evidence" value="ECO:0007669"/>
    <property type="project" value="TreeGrafter"/>
</dbReference>
<dbReference type="FunFam" id="2.60.120.260:FF:000051">
    <property type="entry name" value="BTB/POZ domain-containing protein 9"/>
    <property type="match status" value="1"/>
</dbReference>
<dbReference type="Pfam" id="PF00754">
    <property type="entry name" value="F5_F8_type_C"/>
    <property type="match status" value="2"/>
</dbReference>
<dbReference type="InterPro" id="IPR011333">
    <property type="entry name" value="SKP1/BTB/POZ_sf"/>
</dbReference>
<dbReference type="FunFam" id="3.30.710.10:FF:000042">
    <property type="entry name" value="BTB/POZ domain-containing protein 9"/>
    <property type="match status" value="1"/>
</dbReference>
<accession>A0A8T0BZ71</accession>
<dbReference type="InterPro" id="IPR008979">
    <property type="entry name" value="Galactose-bd-like_sf"/>
</dbReference>
<evidence type="ECO:0000256" key="1">
    <source>
        <dbReference type="ARBA" id="ARBA00020216"/>
    </source>
</evidence>
<dbReference type="EMBL" id="JABFDY010000002">
    <property type="protein sequence ID" value="KAF7710897.1"/>
    <property type="molecule type" value="Genomic_DNA"/>
</dbReference>
<dbReference type="SUPFAM" id="SSF49785">
    <property type="entry name" value="Galactose-binding domain-like"/>
    <property type="match status" value="2"/>
</dbReference>
<dbReference type="Gene3D" id="1.25.40.420">
    <property type="match status" value="1"/>
</dbReference>
<dbReference type="PANTHER" id="PTHR46306">
    <property type="entry name" value="BTB/POZ DOMAIN-CONTAINING PROTEIN 9"/>
    <property type="match status" value="1"/>
</dbReference>
<dbReference type="SUPFAM" id="SSF54695">
    <property type="entry name" value="POZ domain"/>
    <property type="match status" value="1"/>
</dbReference>
<dbReference type="Gene3D" id="3.30.710.10">
    <property type="entry name" value="Potassium Channel Kv1.1, Chain A"/>
    <property type="match status" value="1"/>
</dbReference>
<dbReference type="InterPro" id="IPR011705">
    <property type="entry name" value="BACK"/>
</dbReference>
<dbReference type="InterPro" id="IPR000210">
    <property type="entry name" value="BTB/POZ_dom"/>
</dbReference>
<dbReference type="Pfam" id="PF00651">
    <property type="entry name" value="BTB"/>
    <property type="match status" value="1"/>
</dbReference>
<feature type="region of interest" description="Disordered" evidence="2">
    <location>
        <begin position="567"/>
        <end position="605"/>
    </location>
</feature>
<dbReference type="Gene3D" id="2.60.120.260">
    <property type="entry name" value="Galactose-binding domain-like"/>
    <property type="match status" value="2"/>
</dbReference>
<evidence type="ECO:0000313" key="4">
    <source>
        <dbReference type="EMBL" id="KAF7710897.1"/>
    </source>
</evidence>
<protein>
    <recommendedName>
        <fullName evidence="1">BTB/POZ domain-containing protein 9</fullName>
    </recommendedName>
</protein>
<dbReference type="InterPro" id="IPR000421">
    <property type="entry name" value="FA58C"/>
</dbReference>
<proteinExistence type="predicted"/>
<dbReference type="InterPro" id="IPR034091">
    <property type="entry name" value="BTBD9_BACK-like_dom"/>
</dbReference>
<gene>
    <name evidence="4" type="ORF">HF521_009769</name>
</gene>
<dbReference type="FunFam" id="1.25.40.420:FF:000005">
    <property type="entry name" value="BTB/POZ domain-containing protein 9"/>
    <property type="match status" value="1"/>
</dbReference>
<dbReference type="FunFam" id="2.60.120.260:FF:000038">
    <property type="entry name" value="BTB/POZ domain-containing protein 9"/>
    <property type="match status" value="1"/>
</dbReference>
<feature type="domain" description="BTB" evidence="3">
    <location>
        <begin position="36"/>
        <end position="104"/>
    </location>
</feature>
<dbReference type="SMART" id="SM00225">
    <property type="entry name" value="BTB"/>
    <property type="match status" value="1"/>
</dbReference>
<dbReference type="PROSITE" id="PS50097">
    <property type="entry name" value="BTB"/>
    <property type="match status" value="1"/>
</dbReference>